<evidence type="ECO:0000256" key="2">
    <source>
        <dbReference type="ARBA" id="ARBA00023015"/>
    </source>
</evidence>
<dbReference type="InterPro" id="IPR036388">
    <property type="entry name" value="WH-like_DNA-bd_sf"/>
</dbReference>
<dbReference type="SUPFAM" id="SSF46785">
    <property type="entry name" value="Winged helix' DNA-binding domain"/>
    <property type="match status" value="1"/>
</dbReference>
<name>A0ABN6NWE0_9PROT</name>
<evidence type="ECO:0000259" key="5">
    <source>
        <dbReference type="PROSITE" id="PS50931"/>
    </source>
</evidence>
<keyword evidence="4" id="KW-0804">Transcription</keyword>
<dbReference type="EMBL" id="AP025637">
    <property type="protein sequence ID" value="BDG70350.1"/>
    <property type="molecule type" value="Genomic_DNA"/>
</dbReference>
<proteinExistence type="inferred from homology"/>
<dbReference type="Gene3D" id="3.40.190.290">
    <property type="match status" value="1"/>
</dbReference>
<evidence type="ECO:0000256" key="1">
    <source>
        <dbReference type="ARBA" id="ARBA00009437"/>
    </source>
</evidence>
<dbReference type="RefSeq" id="WP_244457685.1">
    <property type="nucleotide sequence ID" value="NZ_AP025637.1"/>
</dbReference>
<dbReference type="InterPro" id="IPR005119">
    <property type="entry name" value="LysR_subst-bd"/>
</dbReference>
<dbReference type="PANTHER" id="PTHR30427">
    <property type="entry name" value="TRANSCRIPTIONAL ACTIVATOR PROTEIN LYSR"/>
    <property type="match status" value="1"/>
</dbReference>
<dbReference type="SUPFAM" id="SSF53850">
    <property type="entry name" value="Periplasmic binding protein-like II"/>
    <property type="match status" value="1"/>
</dbReference>
<keyword evidence="7" id="KW-1185">Reference proteome</keyword>
<feature type="domain" description="HTH lysR-type" evidence="5">
    <location>
        <begin position="1"/>
        <end position="58"/>
    </location>
</feature>
<dbReference type="InterPro" id="IPR000847">
    <property type="entry name" value="LysR_HTH_N"/>
</dbReference>
<dbReference type="Gene3D" id="1.10.10.10">
    <property type="entry name" value="Winged helix-like DNA-binding domain superfamily/Winged helix DNA-binding domain"/>
    <property type="match status" value="1"/>
</dbReference>
<dbReference type="PANTHER" id="PTHR30427:SF1">
    <property type="entry name" value="TRANSCRIPTIONAL ACTIVATOR PROTEIN LYSR"/>
    <property type="match status" value="1"/>
</dbReference>
<organism evidence="6 7">
    <name type="scientific">Roseomonas fluvialis</name>
    <dbReference type="NCBI Taxonomy" id="1750527"/>
    <lineage>
        <taxon>Bacteria</taxon>
        <taxon>Pseudomonadati</taxon>
        <taxon>Pseudomonadota</taxon>
        <taxon>Alphaproteobacteria</taxon>
        <taxon>Acetobacterales</taxon>
        <taxon>Roseomonadaceae</taxon>
        <taxon>Roseomonas</taxon>
    </lineage>
</organism>
<evidence type="ECO:0000256" key="4">
    <source>
        <dbReference type="ARBA" id="ARBA00023163"/>
    </source>
</evidence>
<keyword evidence="2" id="KW-0805">Transcription regulation</keyword>
<gene>
    <name evidence="6" type="ORF">Rmf_02790</name>
</gene>
<dbReference type="Pfam" id="PF00126">
    <property type="entry name" value="HTH_1"/>
    <property type="match status" value="1"/>
</dbReference>
<dbReference type="Pfam" id="PF03466">
    <property type="entry name" value="LysR_substrate"/>
    <property type="match status" value="1"/>
</dbReference>
<evidence type="ECO:0000313" key="7">
    <source>
        <dbReference type="Proteomes" id="UP000831327"/>
    </source>
</evidence>
<sequence length="310" mass="33346">MNLRQLEVFHAVMRAGTVTGAARLLGVTQPSVSTVLKHCEAQLRIPLFRRTGGRLHPTPEAEAILPDIEAIFARLDSVGRQLRDLKGGSIGTLSLAGAYPIANGYLAAAVASFMAERPGVRVVLQALASSELLDRVASREIELGVGLEPIVHPEVETEVLVSSGVACVMRDDHPLARQEEVAIRQLDGLPIITFLPRAPLRGYVDRALSEAGIVPRISVQVSMSMTGMALAFHGAGIALVEPFLLNTFPVPGLVARRLRPGIEMKTLLIRARSAPRSAIMGHFVAHLRREVPRLLGGEATRRDTSSQAVP</sequence>
<comment type="similarity">
    <text evidence="1">Belongs to the LysR transcriptional regulatory family.</text>
</comment>
<reference evidence="6 7" key="1">
    <citation type="journal article" date="2016" name="Microbes Environ.">
        <title>Phylogenetically diverse aerobic anoxygenic phototrophic bacteria isolated from epilithic biofilms in Tama river, Japan.</title>
        <authorList>
            <person name="Hirose S."/>
            <person name="Matsuura K."/>
            <person name="Haruta S."/>
        </authorList>
    </citation>
    <scope>NUCLEOTIDE SEQUENCE [LARGE SCALE GENOMIC DNA]</scope>
    <source>
        <strain evidence="6 7">S08</strain>
    </source>
</reference>
<protein>
    <submittedName>
        <fullName evidence="6">LysR family transcriptional regulator</fullName>
    </submittedName>
</protein>
<dbReference type="Proteomes" id="UP000831327">
    <property type="component" value="Chromosome"/>
</dbReference>
<dbReference type="PROSITE" id="PS50931">
    <property type="entry name" value="HTH_LYSR"/>
    <property type="match status" value="1"/>
</dbReference>
<evidence type="ECO:0000256" key="3">
    <source>
        <dbReference type="ARBA" id="ARBA00023125"/>
    </source>
</evidence>
<accession>A0ABN6NWE0</accession>
<evidence type="ECO:0000313" key="6">
    <source>
        <dbReference type="EMBL" id="BDG70350.1"/>
    </source>
</evidence>
<keyword evidence="3" id="KW-0238">DNA-binding</keyword>
<dbReference type="InterPro" id="IPR036390">
    <property type="entry name" value="WH_DNA-bd_sf"/>
</dbReference>